<keyword evidence="1" id="KW-0812">Transmembrane</keyword>
<evidence type="ECO:0000313" key="2">
    <source>
        <dbReference type="EMBL" id="NEM98040.1"/>
    </source>
</evidence>
<keyword evidence="3" id="KW-1185">Reference proteome</keyword>
<reference evidence="2 3" key="1">
    <citation type="submission" date="2020-02" db="EMBL/GenBank/DDBJ databases">
        <authorList>
            <person name="Kim M.K."/>
        </authorList>
    </citation>
    <scope>NUCLEOTIDE SEQUENCE [LARGE SCALE GENOMIC DNA]</scope>
    <source>
        <strain evidence="2 3">BT327</strain>
    </source>
</reference>
<feature type="transmembrane region" description="Helical" evidence="1">
    <location>
        <begin position="45"/>
        <end position="63"/>
    </location>
</feature>
<accession>A0A6B3LWR5</accession>
<protein>
    <submittedName>
        <fullName evidence="2">Uncharacterized protein</fullName>
    </submittedName>
</protein>
<keyword evidence="1" id="KW-1133">Transmembrane helix</keyword>
<evidence type="ECO:0000256" key="1">
    <source>
        <dbReference type="SAM" id="Phobius"/>
    </source>
</evidence>
<feature type="transmembrane region" description="Helical" evidence="1">
    <location>
        <begin position="6"/>
        <end position="24"/>
    </location>
</feature>
<evidence type="ECO:0000313" key="3">
    <source>
        <dbReference type="Proteomes" id="UP000474777"/>
    </source>
</evidence>
<dbReference type="EMBL" id="JAAGWD010000004">
    <property type="protein sequence ID" value="NEM98040.1"/>
    <property type="molecule type" value="Genomic_DNA"/>
</dbReference>
<comment type="caution">
    <text evidence="2">The sequence shown here is derived from an EMBL/GenBank/DDBJ whole genome shotgun (WGS) entry which is preliminary data.</text>
</comment>
<dbReference type="Proteomes" id="UP000474777">
    <property type="component" value="Unassembled WGS sequence"/>
</dbReference>
<sequence length="239" mass="27388">MTGLTFYRWLLPVLATSVVYLLYFGLPLADKYKNSRLFSIDFRLAVVYFLGTIFLMNFAFAWSTGERPTPRLENVIYFFFLFGWFYVLQVAVQHYRSRLASLRTITPVIPIMVLVIFILSILNINNNISTAYVDLISGKAKAYDAALTQRYRLLEASDCQVCEAPPLPAVPATIHFHDLISREERHKPGIDMEWINRGMANYFEKDSVYLSSPNPPVMDNLSTLRNVGKGVLREKAVIE</sequence>
<proteinExistence type="predicted"/>
<gene>
    <name evidence="2" type="ORF">GXP69_10070</name>
</gene>
<feature type="transmembrane region" description="Helical" evidence="1">
    <location>
        <begin position="75"/>
        <end position="92"/>
    </location>
</feature>
<feature type="transmembrane region" description="Helical" evidence="1">
    <location>
        <begin position="104"/>
        <end position="122"/>
    </location>
</feature>
<dbReference type="RefSeq" id="WP_163914941.1">
    <property type="nucleotide sequence ID" value="NZ_JAAGWD010000004.1"/>
</dbReference>
<organism evidence="2 3">
    <name type="scientific">Pontibacter burrus</name>
    <dbReference type="NCBI Taxonomy" id="2704466"/>
    <lineage>
        <taxon>Bacteria</taxon>
        <taxon>Pseudomonadati</taxon>
        <taxon>Bacteroidota</taxon>
        <taxon>Cytophagia</taxon>
        <taxon>Cytophagales</taxon>
        <taxon>Hymenobacteraceae</taxon>
        <taxon>Pontibacter</taxon>
    </lineage>
</organism>
<keyword evidence="1" id="KW-0472">Membrane</keyword>
<dbReference type="AlphaFoldDB" id="A0A6B3LWR5"/>
<name>A0A6B3LWR5_9BACT</name>